<feature type="region of interest" description="Disordered" evidence="1">
    <location>
        <begin position="297"/>
        <end position="316"/>
    </location>
</feature>
<comment type="caution">
    <text evidence="2">The sequence shown here is derived from an EMBL/GenBank/DDBJ whole genome shotgun (WGS) entry which is preliminary data.</text>
</comment>
<keyword evidence="3" id="KW-1185">Reference proteome</keyword>
<accession>A8NJU3</accession>
<dbReference type="GeneID" id="6010810"/>
<organism evidence="2 3">
    <name type="scientific">Coprinopsis cinerea (strain Okayama-7 / 130 / ATCC MYA-4618 / FGSC 9003)</name>
    <name type="common">Inky cap fungus</name>
    <name type="synonym">Hormographiella aspergillata</name>
    <dbReference type="NCBI Taxonomy" id="240176"/>
    <lineage>
        <taxon>Eukaryota</taxon>
        <taxon>Fungi</taxon>
        <taxon>Dikarya</taxon>
        <taxon>Basidiomycota</taxon>
        <taxon>Agaricomycotina</taxon>
        <taxon>Agaricomycetes</taxon>
        <taxon>Agaricomycetidae</taxon>
        <taxon>Agaricales</taxon>
        <taxon>Agaricineae</taxon>
        <taxon>Psathyrellaceae</taxon>
        <taxon>Coprinopsis</taxon>
    </lineage>
</organism>
<dbReference type="VEuPathDB" id="FungiDB:CC1G_11209"/>
<evidence type="ECO:0000313" key="2">
    <source>
        <dbReference type="EMBL" id="EAU87537.1"/>
    </source>
</evidence>
<evidence type="ECO:0000256" key="1">
    <source>
        <dbReference type="SAM" id="MobiDB-lite"/>
    </source>
</evidence>
<dbReference type="KEGG" id="cci:CC1G_11209"/>
<dbReference type="AlphaFoldDB" id="A8NJU3"/>
<sequence>MVSVDQCIIDENEVTLLSGFGIDSGIIVDEIATRVLNRPNPSLRVLLIWSEISEWTDLRKAEEWIRLNSSWVRDVVIARCADELVEAPSFRGFGRLLDLFGSGGTAIVTFSEESAGDHSSPNDVVSPTQIIHHMLPPDLKLPAKITRFYEGTQRMWDERKALKDEREALGKEREALRVERRILTEENTRLNSALAISGAQQHLLKAERTHAETRCADLRHDLDLLRESNRKVDEELKTVKLALQDRDDENAKLRSQLSLAEADMETHTRKKIRLLEESVSQAKENEEKYMLQVERLLEEKDQSREEEKKKNERVAQLESRVRKLEADLNAGRPWYKLEKLVKRE</sequence>
<evidence type="ECO:0000313" key="3">
    <source>
        <dbReference type="Proteomes" id="UP000001861"/>
    </source>
</evidence>
<name>A8NJU3_COPC7</name>
<dbReference type="RefSeq" id="XP_001834296.1">
    <property type="nucleotide sequence ID" value="XM_001834244.1"/>
</dbReference>
<dbReference type="InParanoid" id="A8NJU3"/>
<proteinExistence type="predicted"/>
<reference evidence="2 3" key="1">
    <citation type="journal article" date="2010" name="Proc. Natl. Acad. Sci. U.S.A.">
        <title>Insights into evolution of multicellular fungi from the assembled chromosomes of the mushroom Coprinopsis cinerea (Coprinus cinereus).</title>
        <authorList>
            <person name="Stajich J.E."/>
            <person name="Wilke S.K."/>
            <person name="Ahren D."/>
            <person name="Au C.H."/>
            <person name="Birren B.W."/>
            <person name="Borodovsky M."/>
            <person name="Burns C."/>
            <person name="Canback B."/>
            <person name="Casselton L.A."/>
            <person name="Cheng C.K."/>
            <person name="Deng J."/>
            <person name="Dietrich F.S."/>
            <person name="Fargo D.C."/>
            <person name="Farman M.L."/>
            <person name="Gathman A.C."/>
            <person name="Goldberg J."/>
            <person name="Guigo R."/>
            <person name="Hoegger P.J."/>
            <person name="Hooker J.B."/>
            <person name="Huggins A."/>
            <person name="James T.Y."/>
            <person name="Kamada T."/>
            <person name="Kilaru S."/>
            <person name="Kodira C."/>
            <person name="Kues U."/>
            <person name="Kupfer D."/>
            <person name="Kwan H.S."/>
            <person name="Lomsadze A."/>
            <person name="Li W."/>
            <person name="Lilly W.W."/>
            <person name="Ma L.J."/>
            <person name="Mackey A.J."/>
            <person name="Manning G."/>
            <person name="Martin F."/>
            <person name="Muraguchi H."/>
            <person name="Natvig D.O."/>
            <person name="Palmerini H."/>
            <person name="Ramesh M.A."/>
            <person name="Rehmeyer C.J."/>
            <person name="Roe B.A."/>
            <person name="Shenoy N."/>
            <person name="Stanke M."/>
            <person name="Ter-Hovhannisyan V."/>
            <person name="Tunlid A."/>
            <person name="Velagapudi R."/>
            <person name="Vision T.J."/>
            <person name="Zeng Q."/>
            <person name="Zolan M.E."/>
            <person name="Pukkila P.J."/>
        </authorList>
    </citation>
    <scope>NUCLEOTIDE SEQUENCE [LARGE SCALE GENOMIC DNA]</scope>
    <source>
        <strain evidence="3">Okayama-7 / 130 / ATCC MYA-4618 / FGSC 9003</strain>
    </source>
</reference>
<dbReference type="Proteomes" id="UP000001861">
    <property type="component" value="Unassembled WGS sequence"/>
</dbReference>
<gene>
    <name evidence="2" type="ORF">CC1G_11209</name>
</gene>
<protein>
    <submittedName>
        <fullName evidence="2">Uncharacterized protein</fullName>
    </submittedName>
</protein>
<dbReference type="EMBL" id="AACS02000010">
    <property type="protein sequence ID" value="EAU87537.1"/>
    <property type="molecule type" value="Genomic_DNA"/>
</dbReference>